<comment type="caution">
    <text evidence="4">The sequence shown here is derived from an EMBL/GenBank/DDBJ whole genome shotgun (WGS) entry which is preliminary data.</text>
</comment>
<sequence>MKRSLLTLERLQLQLASDSAATRDVRSSSTTTTAEGRRAAEAAKEQRLAKLTPYKQAEYRCVECVADLRRALRDVEELEMALGRGNRSCIGFSREDEEAGEAFDAGEDEHAKLLSRRAECQGPSRPTDTALLEHELARSRQLARRAHHRLQHLQREAARLAAAASATAPSVTSAAAVADGGDVSAPPAATEMRDWQRALQHVERAKQWYRHVFDIHVVSSADDPMLQLNRPAQSRQSAGSMTHFGRVSNVAPPSATSALALSSSSEYRRSCERAAASAGSPPLLLQSARDDAVFQEFFSSVQEGDALIDAAIDRLTDGVGRLLDTARGMQDELAVQDTLLEQTGARAEANEAQLLQLNRRLYRAMREMEDSSICMYVVCLLVLLLVVGLLLRVAM</sequence>
<feature type="coiled-coil region" evidence="1">
    <location>
        <begin position="136"/>
        <end position="163"/>
    </location>
</feature>
<reference evidence="5" key="2">
    <citation type="journal article" date="2021" name="Sci. Data">
        <title>Chromosome-scale genome sequencing, assembly and annotation of six genomes from subfamily Leishmaniinae.</title>
        <authorList>
            <person name="Almutairi H."/>
            <person name="Urbaniak M.D."/>
            <person name="Bates M.D."/>
            <person name="Jariyapan N."/>
            <person name="Kwakye-Nuako G."/>
            <person name="Thomaz Soccol V."/>
            <person name="Al-Salem W.S."/>
            <person name="Dillon R.J."/>
            <person name="Bates P.A."/>
            <person name="Gatherer D."/>
        </authorList>
    </citation>
    <scope>NUCLEOTIDE SEQUENCE [LARGE SCALE GENOMIC DNA]</scope>
</reference>
<name>A0A836H4K5_9TRYP</name>
<dbReference type="EMBL" id="JAFEUZ010000006">
    <property type="protein sequence ID" value="KAG5486736.1"/>
    <property type="molecule type" value="Genomic_DNA"/>
</dbReference>
<evidence type="ECO:0000256" key="1">
    <source>
        <dbReference type="SAM" id="Coils"/>
    </source>
</evidence>
<organism evidence="4 5">
    <name type="scientific">Leishmania martiniquensis</name>
    <dbReference type="NCBI Taxonomy" id="1580590"/>
    <lineage>
        <taxon>Eukaryota</taxon>
        <taxon>Discoba</taxon>
        <taxon>Euglenozoa</taxon>
        <taxon>Kinetoplastea</taxon>
        <taxon>Metakinetoplastina</taxon>
        <taxon>Trypanosomatida</taxon>
        <taxon>Trypanosomatidae</taxon>
        <taxon>Leishmaniinae</taxon>
        <taxon>Leishmania</taxon>
    </lineage>
</organism>
<keyword evidence="5" id="KW-1185">Reference proteome</keyword>
<evidence type="ECO:0000313" key="5">
    <source>
        <dbReference type="Proteomes" id="UP000673552"/>
    </source>
</evidence>
<accession>A0A836H4K5</accession>
<proteinExistence type="predicted"/>
<evidence type="ECO:0000256" key="2">
    <source>
        <dbReference type="SAM" id="MobiDB-lite"/>
    </source>
</evidence>
<dbReference type="OrthoDB" id="428895at2759"/>
<keyword evidence="3" id="KW-1133">Transmembrane helix</keyword>
<dbReference type="GeneID" id="92517849"/>
<evidence type="ECO:0000313" key="4">
    <source>
        <dbReference type="EMBL" id="KAG5486736.1"/>
    </source>
</evidence>
<dbReference type="Proteomes" id="UP000673552">
    <property type="component" value="Unassembled WGS sequence"/>
</dbReference>
<dbReference type="KEGG" id="lmat:92517849"/>
<dbReference type="AlphaFoldDB" id="A0A836H4K5"/>
<feature type="region of interest" description="Disordered" evidence="2">
    <location>
        <begin position="19"/>
        <end position="40"/>
    </location>
</feature>
<dbReference type="Gene3D" id="1.20.5.110">
    <property type="match status" value="1"/>
</dbReference>
<dbReference type="RefSeq" id="XP_067181193.1">
    <property type="nucleotide sequence ID" value="XM_067325337.1"/>
</dbReference>
<protein>
    <submittedName>
        <fullName evidence="4">Uncharacterized protein</fullName>
    </submittedName>
</protein>
<keyword evidence="3" id="KW-0472">Membrane</keyword>
<gene>
    <name evidence="4" type="ORF">LSCM1_07990</name>
</gene>
<keyword evidence="3" id="KW-0812">Transmembrane</keyword>
<feature type="transmembrane region" description="Helical" evidence="3">
    <location>
        <begin position="373"/>
        <end position="394"/>
    </location>
</feature>
<dbReference type="SUPFAM" id="SSF58038">
    <property type="entry name" value="SNARE fusion complex"/>
    <property type="match status" value="1"/>
</dbReference>
<reference evidence="5" key="1">
    <citation type="journal article" date="2021" name="Microbiol. Resour. Announc.">
        <title>LGAAP: Leishmaniinae Genome Assembly and Annotation Pipeline.</title>
        <authorList>
            <person name="Almutairi H."/>
            <person name="Urbaniak M.D."/>
            <person name="Bates M.D."/>
            <person name="Jariyapan N."/>
            <person name="Kwakye-Nuako G."/>
            <person name="Thomaz-Soccol V."/>
            <person name="Al-Salem W.S."/>
            <person name="Dillon R.J."/>
            <person name="Bates P.A."/>
            <person name="Gatherer D."/>
        </authorList>
    </citation>
    <scope>NUCLEOTIDE SEQUENCE [LARGE SCALE GENOMIC DNA]</scope>
</reference>
<evidence type="ECO:0000256" key="3">
    <source>
        <dbReference type="SAM" id="Phobius"/>
    </source>
</evidence>
<dbReference type="CDD" id="cd15841">
    <property type="entry name" value="SNARE_Qc"/>
    <property type="match status" value="1"/>
</dbReference>
<keyword evidence="1" id="KW-0175">Coiled coil</keyword>